<protein>
    <recommendedName>
        <fullName evidence="3">Cell division protein FtsK</fullName>
    </recommendedName>
</protein>
<proteinExistence type="predicted"/>
<accession>A0A1X0WYG6</accession>
<comment type="caution">
    <text evidence="1">The sequence shown here is derived from an EMBL/GenBank/DDBJ whole genome shotgun (WGS) entry which is preliminary data.</text>
</comment>
<dbReference type="SUPFAM" id="SSF52540">
    <property type="entry name" value="P-loop containing nucleoside triphosphate hydrolases"/>
    <property type="match status" value="1"/>
</dbReference>
<reference evidence="1 2" key="1">
    <citation type="journal article" date="2016" name="PLoS ONE">
        <title>Comparative Genomics Analysis of Streptococcus tigurinus Strains Identifies Genetic Elements Specifically and Uniquely Present in Highly Virulent Strains.</title>
        <authorList>
            <person name="Diene S.M."/>
            <person name="Francois P."/>
            <person name="Zbinden A."/>
            <person name="Entenza J.M."/>
            <person name="Resch G."/>
        </authorList>
    </citation>
    <scope>NUCLEOTIDE SEQUENCE [LARGE SCALE GENOMIC DNA]</scope>
    <source>
        <strain evidence="1 2">859</strain>
    </source>
</reference>
<name>A0A1X0WYG6_STROR</name>
<organism evidence="1 2">
    <name type="scientific">Streptococcus oralis subsp. tigurinus</name>
    <dbReference type="NCBI Taxonomy" id="1077464"/>
    <lineage>
        <taxon>Bacteria</taxon>
        <taxon>Bacillati</taxon>
        <taxon>Bacillota</taxon>
        <taxon>Bacilli</taxon>
        <taxon>Lactobacillales</taxon>
        <taxon>Streptococcaceae</taxon>
        <taxon>Streptococcus</taxon>
    </lineage>
</organism>
<evidence type="ECO:0008006" key="3">
    <source>
        <dbReference type="Google" id="ProtNLM"/>
    </source>
</evidence>
<dbReference type="CDD" id="cd01127">
    <property type="entry name" value="TrwB_TraG_TraD_VirD4"/>
    <property type="match status" value="1"/>
</dbReference>
<dbReference type="InterPro" id="IPR027417">
    <property type="entry name" value="P-loop_NTPase"/>
</dbReference>
<evidence type="ECO:0000313" key="2">
    <source>
        <dbReference type="Proteomes" id="UP000192532"/>
    </source>
</evidence>
<dbReference type="Proteomes" id="UP000192532">
    <property type="component" value="Unassembled WGS sequence"/>
</dbReference>
<dbReference type="AlphaFoldDB" id="A0A1X0WYG6"/>
<evidence type="ECO:0000313" key="1">
    <source>
        <dbReference type="EMBL" id="ORJ31843.1"/>
    </source>
</evidence>
<dbReference type="RefSeq" id="WP_084868655.1">
    <property type="nucleotide sequence ID" value="NZ_LNVH01000006.1"/>
</dbReference>
<dbReference type="EMBL" id="LNVH01000006">
    <property type="protein sequence ID" value="ORJ31843.1"/>
    <property type="molecule type" value="Genomic_DNA"/>
</dbReference>
<gene>
    <name evidence="1" type="ORF">ATE37_08810</name>
</gene>
<dbReference type="Gene3D" id="3.40.50.300">
    <property type="entry name" value="P-loop containing nucleotide triphosphate hydrolases"/>
    <property type="match status" value="1"/>
</dbReference>
<sequence>MDKAVIQPFQKQGGGYVGWNLHTHYHFNVLGGTGSYKTGTCKLILACLALQTRHTCLMVGDPKGEDFRFASSSPNIFLGTDAYKVIDSSFNEFQKRKENTHRKRVYLVVYIDELVSMFEEFEDKKTKDNYKKKLRLLLFQGRSLNIRLLISTQVLMADVLGGDARAQFSGFLNLGHLKSSVAKSMFDLDDGQTLEKNLPAGYGWLQWDGQPIQKIKVRHVRDFNKVHQEIVSMLERPLPDD</sequence>